<dbReference type="Gene3D" id="1.10.357.10">
    <property type="entry name" value="Tetracycline Repressor, domain 2"/>
    <property type="match status" value="1"/>
</dbReference>
<evidence type="ECO:0000259" key="3">
    <source>
        <dbReference type="PROSITE" id="PS50977"/>
    </source>
</evidence>
<gene>
    <name evidence="4" type="primary">betI_1</name>
    <name evidence="4" type="ORF">DSM112329_00575</name>
</gene>
<dbReference type="SUPFAM" id="SSF46689">
    <property type="entry name" value="Homeodomain-like"/>
    <property type="match status" value="1"/>
</dbReference>
<dbReference type="Pfam" id="PF00440">
    <property type="entry name" value="TetR_N"/>
    <property type="match status" value="1"/>
</dbReference>
<organism evidence="4">
    <name type="scientific">Paraconexibacter sp. AEG42_29</name>
    <dbReference type="NCBI Taxonomy" id="2997339"/>
    <lineage>
        <taxon>Bacteria</taxon>
        <taxon>Bacillati</taxon>
        <taxon>Actinomycetota</taxon>
        <taxon>Thermoleophilia</taxon>
        <taxon>Solirubrobacterales</taxon>
        <taxon>Paraconexibacteraceae</taxon>
        <taxon>Paraconexibacter</taxon>
    </lineage>
</organism>
<sequence length="201" mass="21746">MPTGQPTARATAAEQTRLRLIDAAIERFAADGPGASFDQVAADAGVSKGALYHHFGSKDGLVDAVYREAIRRHAARVVDASQSGTGAERLLALIDSSTRLYTSRTPFYGLLTQLHLQAGTSRPALVEVARRVQQRQREHMIGLAQLGQRDGSIRSDLDAEALGLTVNAALEGFLVQQLEPAATQRRWVAGFRSLIQEMITP</sequence>
<dbReference type="GO" id="GO:0000976">
    <property type="term" value="F:transcription cis-regulatory region binding"/>
    <property type="evidence" value="ECO:0007669"/>
    <property type="project" value="TreeGrafter"/>
</dbReference>
<keyword evidence="1 2" id="KW-0238">DNA-binding</keyword>
<reference evidence="4" key="1">
    <citation type="submission" date="2022-12" db="EMBL/GenBank/DDBJ databases">
        <title>Paraconexibacter alkalitolerans sp. nov. and Baekduia alba sp. nov., isolated from soil and emended description of the genera Paraconexibacter (Chun et al., 2020) and Baekduia (An et al., 2020).</title>
        <authorList>
            <person name="Vieira S."/>
            <person name="Huber K.J."/>
            <person name="Geppert A."/>
            <person name="Wolf J."/>
            <person name="Neumann-Schaal M."/>
            <person name="Muesken M."/>
            <person name="Overmann J."/>
        </authorList>
    </citation>
    <scope>NUCLEOTIDE SEQUENCE</scope>
    <source>
        <strain evidence="4">AEG42_29</strain>
    </source>
</reference>
<dbReference type="KEGG" id="parq:DSM112329_00575"/>
<name>A0AAU7AQI1_9ACTN</name>
<protein>
    <submittedName>
        <fullName evidence="4">HTH-type transcriptional regulator BetI</fullName>
    </submittedName>
</protein>
<dbReference type="RefSeq" id="WP_354700307.1">
    <property type="nucleotide sequence ID" value="NZ_CP114014.1"/>
</dbReference>
<dbReference type="PANTHER" id="PTHR30055:SF223">
    <property type="entry name" value="HTH-TYPE TRANSCRIPTIONAL REGULATOR UIDR"/>
    <property type="match status" value="1"/>
</dbReference>
<dbReference type="AlphaFoldDB" id="A0AAU7AQI1"/>
<evidence type="ECO:0000256" key="2">
    <source>
        <dbReference type="PROSITE-ProRule" id="PRU00335"/>
    </source>
</evidence>
<feature type="DNA-binding region" description="H-T-H motif" evidence="2">
    <location>
        <begin position="36"/>
        <end position="55"/>
    </location>
</feature>
<dbReference type="InterPro" id="IPR050109">
    <property type="entry name" value="HTH-type_TetR-like_transc_reg"/>
</dbReference>
<dbReference type="PROSITE" id="PS50977">
    <property type="entry name" value="HTH_TETR_2"/>
    <property type="match status" value="1"/>
</dbReference>
<proteinExistence type="predicted"/>
<dbReference type="SUPFAM" id="SSF48498">
    <property type="entry name" value="Tetracyclin repressor-like, C-terminal domain"/>
    <property type="match status" value="1"/>
</dbReference>
<evidence type="ECO:0000313" key="4">
    <source>
        <dbReference type="EMBL" id="XAY03755.1"/>
    </source>
</evidence>
<dbReference type="PANTHER" id="PTHR30055">
    <property type="entry name" value="HTH-TYPE TRANSCRIPTIONAL REGULATOR RUTR"/>
    <property type="match status" value="1"/>
</dbReference>
<dbReference type="InterPro" id="IPR001647">
    <property type="entry name" value="HTH_TetR"/>
</dbReference>
<dbReference type="PRINTS" id="PR00455">
    <property type="entry name" value="HTHTETR"/>
</dbReference>
<evidence type="ECO:0000256" key="1">
    <source>
        <dbReference type="ARBA" id="ARBA00023125"/>
    </source>
</evidence>
<dbReference type="InterPro" id="IPR009057">
    <property type="entry name" value="Homeodomain-like_sf"/>
</dbReference>
<accession>A0AAU7AQI1</accession>
<dbReference type="InterPro" id="IPR036271">
    <property type="entry name" value="Tet_transcr_reg_TetR-rel_C_sf"/>
</dbReference>
<feature type="domain" description="HTH tetR-type" evidence="3">
    <location>
        <begin position="14"/>
        <end position="73"/>
    </location>
</feature>
<dbReference type="EMBL" id="CP114014">
    <property type="protein sequence ID" value="XAY03755.1"/>
    <property type="molecule type" value="Genomic_DNA"/>
</dbReference>
<dbReference type="GO" id="GO:0003700">
    <property type="term" value="F:DNA-binding transcription factor activity"/>
    <property type="evidence" value="ECO:0007669"/>
    <property type="project" value="TreeGrafter"/>
</dbReference>